<comment type="catalytic activity">
    <reaction evidence="8">
        <text>1D-myo-inositol 1,4-bisphosphate + H2O = 1D-myo-inositol 4-phosphate + phosphate</text>
        <dbReference type="Rhea" id="RHEA:15553"/>
        <dbReference type="ChEBI" id="CHEBI:15377"/>
        <dbReference type="ChEBI" id="CHEBI:43474"/>
        <dbReference type="ChEBI" id="CHEBI:58282"/>
        <dbReference type="ChEBI" id="CHEBI:58469"/>
        <dbReference type="EC" id="3.1.3.57"/>
    </reaction>
    <physiologicalReaction direction="left-to-right" evidence="8">
        <dbReference type="Rhea" id="RHEA:15554"/>
    </physiologicalReaction>
</comment>
<dbReference type="Pfam" id="PF02996">
    <property type="entry name" value="Prefoldin"/>
    <property type="match status" value="1"/>
</dbReference>
<dbReference type="SUPFAM" id="SSF46579">
    <property type="entry name" value="Prefoldin"/>
    <property type="match status" value="1"/>
</dbReference>
<dbReference type="SUPFAM" id="SSF56655">
    <property type="entry name" value="Carbohydrate phosphatase"/>
    <property type="match status" value="1"/>
</dbReference>
<dbReference type="STRING" id="50429.A0A2B4SXG0"/>
<dbReference type="InterPro" id="IPR020583">
    <property type="entry name" value="Inositol_monoP_metal-BS"/>
</dbReference>
<keyword evidence="6" id="KW-0143">Chaperone</keyword>
<comment type="similarity">
    <text evidence="1">Belongs to the inositol monophosphatase superfamily.</text>
</comment>
<reference evidence="12" key="1">
    <citation type="journal article" date="2017" name="bioRxiv">
        <title>Comparative analysis of the genomes of Stylophora pistillata and Acropora digitifera provides evidence for extensive differences between species of corals.</title>
        <authorList>
            <person name="Voolstra C.R."/>
            <person name="Li Y."/>
            <person name="Liew Y.J."/>
            <person name="Baumgarten S."/>
            <person name="Zoccola D."/>
            <person name="Flot J.-F."/>
            <person name="Tambutte S."/>
            <person name="Allemand D."/>
            <person name="Aranda M."/>
        </authorList>
    </citation>
    <scope>NUCLEOTIDE SEQUENCE [LARGE SCALE GENOMIC DNA]</scope>
</reference>
<evidence type="ECO:0000256" key="10">
    <source>
        <dbReference type="PIRSR" id="PIRSR600760-2"/>
    </source>
</evidence>
<keyword evidence="3" id="KW-0452">Lithium</keyword>
<dbReference type="Gene3D" id="3.30.540.10">
    <property type="entry name" value="Fructose-1,6-Bisphosphatase, subunit A, domain 1"/>
    <property type="match status" value="1"/>
</dbReference>
<feature type="binding site" evidence="10">
    <location>
        <position position="162"/>
    </location>
    <ligand>
        <name>Mg(2+)</name>
        <dbReference type="ChEBI" id="CHEBI:18420"/>
        <label>1</label>
        <note>catalytic</note>
    </ligand>
</feature>
<dbReference type="FunFam" id="1.10.287.370:FF:000004">
    <property type="entry name" value="Probable prefoldin subunit 5"/>
    <property type="match status" value="1"/>
</dbReference>
<dbReference type="CDD" id="cd23157">
    <property type="entry name" value="Prefoldin_5"/>
    <property type="match status" value="1"/>
</dbReference>
<evidence type="ECO:0000256" key="1">
    <source>
        <dbReference type="ARBA" id="ARBA00009759"/>
    </source>
</evidence>
<dbReference type="NCBIfam" id="TIGR00293">
    <property type="entry name" value="prefoldin subunit alpha"/>
    <property type="match status" value="1"/>
</dbReference>
<dbReference type="Gene3D" id="4.10.460.10">
    <property type="entry name" value="Inositol Polyphosphate 1-phosphatase, domain 1"/>
    <property type="match status" value="1"/>
</dbReference>
<dbReference type="GO" id="GO:0046872">
    <property type="term" value="F:metal ion binding"/>
    <property type="evidence" value="ECO:0007669"/>
    <property type="project" value="UniProtKB-KW"/>
</dbReference>
<dbReference type="InterPro" id="IPR050725">
    <property type="entry name" value="CysQ/Inositol_MonoPase"/>
</dbReference>
<organism evidence="11 12">
    <name type="scientific">Stylophora pistillata</name>
    <name type="common">Smooth cauliflower coral</name>
    <dbReference type="NCBI Taxonomy" id="50429"/>
    <lineage>
        <taxon>Eukaryota</taxon>
        <taxon>Metazoa</taxon>
        <taxon>Cnidaria</taxon>
        <taxon>Anthozoa</taxon>
        <taxon>Hexacorallia</taxon>
        <taxon>Scleractinia</taxon>
        <taxon>Astrocoeniina</taxon>
        <taxon>Pocilloporidae</taxon>
        <taxon>Stylophora</taxon>
    </lineage>
</organism>
<dbReference type="AlphaFoldDB" id="A0A2B4SXG0"/>
<dbReference type="Gene3D" id="1.10.287.370">
    <property type="match status" value="1"/>
</dbReference>
<name>A0A2B4SXG0_STYPI</name>
<evidence type="ECO:0000313" key="12">
    <source>
        <dbReference type="Proteomes" id="UP000225706"/>
    </source>
</evidence>
<evidence type="ECO:0000256" key="2">
    <source>
        <dbReference type="ARBA" id="ARBA00010048"/>
    </source>
</evidence>
<dbReference type="InterPro" id="IPR000760">
    <property type="entry name" value="Inositol_monophosphatase-like"/>
</dbReference>
<keyword evidence="5 10" id="KW-0460">Magnesium</keyword>
<dbReference type="EC" id="3.1.3.57" evidence="9"/>
<dbReference type="PROSITE" id="PS00629">
    <property type="entry name" value="IMP_1"/>
    <property type="match status" value="1"/>
</dbReference>
<evidence type="ECO:0000256" key="3">
    <source>
        <dbReference type="ARBA" id="ARBA00022671"/>
    </source>
</evidence>
<sequence length="455" mass="50576">MAAKELVEVLLQVSEKSAKIARAWRCQAELFELMVEEKPEKEKNEQFVRDFKTLADVLVQEVVKHDVTLKFPELRGHILGEESNIFKNSFGQELRIEVLEDSESTSKHLTTVLCGNEIAARLLAELIHTDIVLETEQIKEMEEQLDFELPLNELGIWIDPIDSTTEYLSNSPGKEVDGIVVSGLPCATVLIGVFHRETGIPVVGVINQPFSTLIQENTSERHWKGRKLWGVCYAGRACHFLGNKWKSNKASTDTQISAGNKLLHVIDDNVDFFVLSGAFSFKWDTCAAHAILCSMGGGVMAAGEAVELSQLPIPHLETLRSQLEEEVKLLGDSMSKLKVAQQRFGDSKENVKKLINKESGKPILVPLTSSMYVPGTLENTTSVLVNIGTGYFVEKGLKEAEEYFGRKVDLVTKQLELLQPKLIEKHKLRQAVQDMLSAKVQAQVQAQLGGIPAKS</sequence>
<comment type="cofactor">
    <cofactor evidence="10">
        <name>Mg(2+)</name>
        <dbReference type="ChEBI" id="CHEBI:18420"/>
    </cofactor>
</comment>
<evidence type="ECO:0000256" key="6">
    <source>
        <dbReference type="ARBA" id="ARBA00023186"/>
    </source>
</evidence>
<dbReference type="Pfam" id="PF00459">
    <property type="entry name" value="Inositol_P"/>
    <property type="match status" value="1"/>
</dbReference>
<feature type="binding site" evidence="10">
    <location>
        <position position="161"/>
    </location>
    <ligand>
        <name>Mg(2+)</name>
        <dbReference type="ChEBI" id="CHEBI:18420"/>
        <label>1</label>
        <note>catalytic</note>
    </ligand>
</feature>
<evidence type="ECO:0000313" key="11">
    <source>
        <dbReference type="EMBL" id="PFX33272.1"/>
    </source>
</evidence>
<comment type="caution">
    <text evidence="11">The sequence shown here is derived from an EMBL/GenBank/DDBJ whole genome shotgun (WGS) entry which is preliminary data.</text>
</comment>
<dbReference type="PANTHER" id="PTHR43028:SF3">
    <property type="entry name" value="INOSITOL POLYPHOSPHATE 1-PHOSPHATASE"/>
    <property type="match status" value="1"/>
</dbReference>
<evidence type="ECO:0000256" key="9">
    <source>
        <dbReference type="ARBA" id="ARBA00044519"/>
    </source>
</evidence>
<dbReference type="EMBL" id="LSMT01000014">
    <property type="protein sequence ID" value="PFX33272.1"/>
    <property type="molecule type" value="Genomic_DNA"/>
</dbReference>
<comment type="similarity">
    <text evidence="2">Belongs to the prefoldin subunit alpha family.</text>
</comment>
<dbReference type="OrthoDB" id="9977309at2759"/>
<feature type="binding site" evidence="10">
    <location>
        <position position="159"/>
    </location>
    <ligand>
        <name>Mg(2+)</name>
        <dbReference type="ChEBI" id="CHEBI:18420"/>
        <label>1</label>
        <note>catalytic</note>
    </ligand>
</feature>
<feature type="binding site" evidence="10">
    <location>
        <position position="81"/>
    </location>
    <ligand>
        <name>Mg(2+)</name>
        <dbReference type="ChEBI" id="CHEBI:18420"/>
        <label>1</label>
        <note>catalytic</note>
    </ligand>
</feature>
<keyword evidence="4 10" id="KW-0479">Metal-binding</keyword>
<protein>
    <recommendedName>
        <fullName evidence="9">inositol-1,4-bisphosphate 1-phosphatase</fullName>
        <ecNumber evidence="9">3.1.3.57</ecNumber>
    </recommendedName>
</protein>
<gene>
    <name evidence="11" type="primary">Inpp1</name>
    <name evidence="11" type="ORF">AWC38_SpisGene1876</name>
</gene>
<feature type="binding site" evidence="10">
    <location>
        <position position="284"/>
    </location>
    <ligand>
        <name>Mg(2+)</name>
        <dbReference type="ChEBI" id="CHEBI:18420"/>
        <label>1</label>
        <note>catalytic</note>
    </ligand>
</feature>
<dbReference type="InterPro" id="IPR004127">
    <property type="entry name" value="Prefoldin_subunit_alpha"/>
</dbReference>
<dbReference type="Proteomes" id="UP000225706">
    <property type="component" value="Unassembled WGS sequence"/>
</dbReference>
<dbReference type="InterPro" id="IPR009053">
    <property type="entry name" value="Prefoldin"/>
</dbReference>
<keyword evidence="12" id="KW-1185">Reference proteome</keyword>
<evidence type="ECO:0000256" key="7">
    <source>
        <dbReference type="ARBA" id="ARBA00044465"/>
    </source>
</evidence>
<dbReference type="GO" id="GO:0004441">
    <property type="term" value="F:inositol-1,4-bisphosphate 1-phosphatase activity"/>
    <property type="evidence" value="ECO:0007669"/>
    <property type="project" value="UniProtKB-EC"/>
</dbReference>
<proteinExistence type="inferred from homology"/>
<evidence type="ECO:0000256" key="5">
    <source>
        <dbReference type="ARBA" id="ARBA00022842"/>
    </source>
</evidence>
<comment type="catalytic activity">
    <reaction evidence="7">
        <text>1D-myo-inositol 1,3,4-trisphosphate + H2O = 1D-myo-inositol 3,4-bisphosphate + phosphate</text>
        <dbReference type="Rhea" id="RHEA:70319"/>
        <dbReference type="ChEBI" id="CHEBI:15377"/>
        <dbReference type="ChEBI" id="CHEBI:43474"/>
        <dbReference type="ChEBI" id="CHEBI:58414"/>
        <dbReference type="ChEBI" id="CHEBI:83241"/>
    </reaction>
    <physiologicalReaction direction="left-to-right" evidence="7">
        <dbReference type="Rhea" id="RHEA:70320"/>
    </physiologicalReaction>
</comment>
<accession>A0A2B4SXG0</accession>
<evidence type="ECO:0000256" key="8">
    <source>
        <dbReference type="ARBA" id="ARBA00044478"/>
    </source>
</evidence>
<dbReference type="Gene3D" id="3.40.190.80">
    <property type="match status" value="1"/>
</dbReference>
<dbReference type="PANTHER" id="PTHR43028">
    <property type="entry name" value="3'(2'),5'-BISPHOSPHATE NUCLEOTIDASE 1"/>
    <property type="match status" value="1"/>
</dbReference>
<evidence type="ECO:0000256" key="4">
    <source>
        <dbReference type="ARBA" id="ARBA00022723"/>
    </source>
</evidence>
<dbReference type="InterPro" id="IPR044897">
    <property type="entry name" value="INPP1_dom_1"/>
</dbReference>